<dbReference type="VEuPathDB" id="FungiDB:PSTT_02232"/>
<name>A0A2S4WF85_9BASI</name>
<proteinExistence type="predicted"/>
<dbReference type="EMBL" id="PKSM01000033">
    <property type="protein sequence ID" value="POW20450.1"/>
    <property type="molecule type" value="Genomic_DNA"/>
</dbReference>
<sequence length="143" mass="15991">MSLKARPHFKSPPTYLQQIDLRRAHSSPHVCGQAHQDENNQSDAAMDNNLAKATADRHKITALAELNIELQGLILMEEKLDASESRTNNLTEEKPAASESRTKGALDLFVCETLDFETLELNVQLRQANAEISAIKEILRLRS</sequence>
<accession>A0A2S4WF85</accession>
<dbReference type="Proteomes" id="UP000238274">
    <property type="component" value="Unassembled WGS sequence"/>
</dbReference>
<organism evidence="2 3">
    <name type="scientific">Puccinia striiformis</name>
    <dbReference type="NCBI Taxonomy" id="27350"/>
    <lineage>
        <taxon>Eukaryota</taxon>
        <taxon>Fungi</taxon>
        <taxon>Dikarya</taxon>
        <taxon>Basidiomycota</taxon>
        <taxon>Pucciniomycotina</taxon>
        <taxon>Pucciniomycetes</taxon>
        <taxon>Pucciniales</taxon>
        <taxon>Pucciniaceae</taxon>
        <taxon>Puccinia</taxon>
    </lineage>
</organism>
<evidence type="ECO:0000313" key="2">
    <source>
        <dbReference type="EMBL" id="POW20450.1"/>
    </source>
</evidence>
<protein>
    <submittedName>
        <fullName evidence="2">Uncharacterized protein</fullName>
    </submittedName>
</protein>
<reference evidence="3" key="2">
    <citation type="journal article" date="2018" name="BMC Genomics">
        <title>Genomic insights into host adaptation between the wheat stripe rust pathogen (Puccinia striiformis f. sp. tritici) and the barley stripe rust pathogen (Puccinia striiformis f. sp. hordei).</title>
        <authorList>
            <person name="Xia C."/>
            <person name="Wang M."/>
            <person name="Yin C."/>
            <person name="Cornejo O.E."/>
            <person name="Hulbert S.H."/>
            <person name="Chen X."/>
        </authorList>
    </citation>
    <scope>NUCLEOTIDE SEQUENCE [LARGE SCALE GENOMIC DNA]</scope>
    <source>
        <strain evidence="3">93TX-2</strain>
    </source>
</reference>
<evidence type="ECO:0000256" key="1">
    <source>
        <dbReference type="SAM" id="MobiDB-lite"/>
    </source>
</evidence>
<keyword evidence="3" id="KW-1185">Reference proteome</keyword>
<reference evidence="2 3" key="1">
    <citation type="submission" date="2017-12" db="EMBL/GenBank/DDBJ databases">
        <title>Gene loss provides genomic basis for host adaptation in cereal stripe rust fungi.</title>
        <authorList>
            <person name="Xia C."/>
        </authorList>
    </citation>
    <scope>NUCLEOTIDE SEQUENCE [LARGE SCALE GENOMIC DNA]</scope>
    <source>
        <strain evidence="2 3">93TX-2</strain>
    </source>
</reference>
<comment type="caution">
    <text evidence="2">The sequence shown here is derived from an EMBL/GenBank/DDBJ whole genome shotgun (WGS) entry which is preliminary data.</text>
</comment>
<feature type="region of interest" description="Disordered" evidence="1">
    <location>
        <begin position="26"/>
        <end position="50"/>
    </location>
</feature>
<dbReference type="VEuPathDB" id="FungiDB:PSHT_03521"/>
<gene>
    <name evidence="2" type="ORF">PSHT_03521</name>
</gene>
<reference evidence="3" key="3">
    <citation type="journal article" date="2018" name="Mol. Plant Microbe Interact.">
        <title>Genome sequence resources for the wheat stripe rust pathogen (Puccinia striiformis f. sp. tritici) and the barley stripe rust pathogen (Puccinia striiformis f. sp. hordei).</title>
        <authorList>
            <person name="Xia C."/>
            <person name="Wang M."/>
            <person name="Yin C."/>
            <person name="Cornejo O.E."/>
            <person name="Hulbert S.H."/>
            <person name="Chen X."/>
        </authorList>
    </citation>
    <scope>NUCLEOTIDE SEQUENCE [LARGE SCALE GENOMIC DNA]</scope>
    <source>
        <strain evidence="3">93TX-2</strain>
    </source>
</reference>
<evidence type="ECO:0000313" key="3">
    <source>
        <dbReference type="Proteomes" id="UP000238274"/>
    </source>
</evidence>
<dbReference type="AlphaFoldDB" id="A0A2S4WF85"/>